<dbReference type="RefSeq" id="WP_121918174.1">
    <property type="nucleotide sequence ID" value="NZ_REFV01000014.1"/>
</dbReference>
<feature type="transmembrane region" description="Helical" evidence="6">
    <location>
        <begin position="394"/>
        <end position="415"/>
    </location>
</feature>
<evidence type="ECO:0000313" key="9">
    <source>
        <dbReference type="Proteomes" id="UP000281985"/>
    </source>
</evidence>
<evidence type="ECO:0000256" key="4">
    <source>
        <dbReference type="ARBA" id="ARBA00022989"/>
    </source>
</evidence>
<dbReference type="InterPro" id="IPR036259">
    <property type="entry name" value="MFS_trans_sf"/>
</dbReference>
<dbReference type="OrthoDB" id="7584869at2"/>
<evidence type="ECO:0000256" key="5">
    <source>
        <dbReference type="ARBA" id="ARBA00023136"/>
    </source>
</evidence>
<protein>
    <submittedName>
        <fullName evidence="8">MFS transporter</fullName>
    </submittedName>
</protein>
<dbReference type="InterPro" id="IPR011701">
    <property type="entry name" value="MFS"/>
</dbReference>
<dbReference type="PROSITE" id="PS50850">
    <property type="entry name" value="MFS"/>
    <property type="match status" value="1"/>
</dbReference>
<feature type="transmembrane region" description="Helical" evidence="6">
    <location>
        <begin position="89"/>
        <end position="105"/>
    </location>
</feature>
<evidence type="ECO:0000256" key="6">
    <source>
        <dbReference type="SAM" id="Phobius"/>
    </source>
</evidence>
<evidence type="ECO:0000259" key="7">
    <source>
        <dbReference type="PROSITE" id="PS50850"/>
    </source>
</evidence>
<dbReference type="AlphaFoldDB" id="A0A3M0FVP0"/>
<name>A0A3M0FVP0_9FLAO</name>
<feature type="transmembrane region" description="Helical" evidence="6">
    <location>
        <begin position="459"/>
        <end position="480"/>
    </location>
</feature>
<accession>A0A3M0FVP0</accession>
<dbReference type="PANTHER" id="PTHR19432">
    <property type="entry name" value="SUGAR TRANSPORTER"/>
    <property type="match status" value="1"/>
</dbReference>
<evidence type="ECO:0000256" key="1">
    <source>
        <dbReference type="ARBA" id="ARBA00004141"/>
    </source>
</evidence>
<organism evidence="8 9">
    <name type="scientific">Dokdonia sinensis</name>
    <dbReference type="NCBI Taxonomy" id="2479847"/>
    <lineage>
        <taxon>Bacteria</taxon>
        <taxon>Pseudomonadati</taxon>
        <taxon>Bacteroidota</taxon>
        <taxon>Flavobacteriia</taxon>
        <taxon>Flavobacteriales</taxon>
        <taxon>Flavobacteriaceae</taxon>
        <taxon>Dokdonia</taxon>
    </lineage>
</organism>
<dbReference type="PANTHER" id="PTHR19432:SF35">
    <property type="entry name" value="SOLUTE CARRIER FAMILY 45 MEMBER 3 ISOFORM X1"/>
    <property type="match status" value="1"/>
</dbReference>
<dbReference type="EMBL" id="REFV01000014">
    <property type="protein sequence ID" value="RMB56754.1"/>
    <property type="molecule type" value="Genomic_DNA"/>
</dbReference>
<keyword evidence="3 6" id="KW-0812">Transmembrane</keyword>
<keyword evidence="9" id="KW-1185">Reference proteome</keyword>
<evidence type="ECO:0000256" key="2">
    <source>
        <dbReference type="ARBA" id="ARBA00022448"/>
    </source>
</evidence>
<keyword evidence="4 6" id="KW-1133">Transmembrane helix</keyword>
<feature type="transmembrane region" description="Helical" evidence="6">
    <location>
        <begin position="149"/>
        <end position="170"/>
    </location>
</feature>
<dbReference type="GO" id="GO:0016020">
    <property type="term" value="C:membrane"/>
    <property type="evidence" value="ECO:0007669"/>
    <property type="project" value="UniProtKB-SubCell"/>
</dbReference>
<feature type="transmembrane region" description="Helical" evidence="6">
    <location>
        <begin position="369"/>
        <end position="388"/>
    </location>
</feature>
<keyword evidence="5 6" id="KW-0472">Membrane</keyword>
<keyword evidence="2" id="KW-0813">Transport</keyword>
<evidence type="ECO:0000313" key="8">
    <source>
        <dbReference type="EMBL" id="RMB56754.1"/>
    </source>
</evidence>
<feature type="transmembrane region" description="Helical" evidence="6">
    <location>
        <begin position="268"/>
        <end position="285"/>
    </location>
</feature>
<dbReference type="InterPro" id="IPR020846">
    <property type="entry name" value="MFS_dom"/>
</dbReference>
<feature type="domain" description="Major facilitator superfamily (MFS) profile" evidence="7">
    <location>
        <begin position="264"/>
        <end position="491"/>
    </location>
</feature>
<dbReference type="Proteomes" id="UP000281985">
    <property type="component" value="Unassembled WGS sequence"/>
</dbReference>
<dbReference type="SUPFAM" id="SSF103473">
    <property type="entry name" value="MFS general substrate transporter"/>
    <property type="match status" value="1"/>
</dbReference>
<feature type="transmembrane region" description="Helical" evidence="6">
    <location>
        <begin position="345"/>
        <end position="362"/>
    </location>
</feature>
<proteinExistence type="predicted"/>
<dbReference type="GO" id="GO:0022857">
    <property type="term" value="F:transmembrane transporter activity"/>
    <property type="evidence" value="ECO:0007669"/>
    <property type="project" value="InterPro"/>
</dbReference>
<comment type="caution">
    <text evidence="8">The sequence shown here is derived from an EMBL/GenBank/DDBJ whole genome shotgun (WGS) entry which is preliminary data.</text>
</comment>
<feature type="transmembrane region" description="Helical" evidence="6">
    <location>
        <begin position="427"/>
        <end position="447"/>
    </location>
</feature>
<gene>
    <name evidence="8" type="ORF">EAX61_13200</name>
</gene>
<sequence length="491" mass="54384">MSSIREFIKKPNLSFWQIWNMNVGFFGIQFSFGLQQTAINPIFSFLGADHAELPLLNLAGPVTGLLIQPIIGAISDKTWLPKWGGRRKPFFLIGAILGSLCLFAFPFSPSLWFAVGLLWILDAANNTAMEPYRAFVGDKLNDDQLTFGYQMQALFVGAGITIANFSLFLFQDWFGVPAEEGAALCSTATETISAIPKWVYYSFFLGAIASVGTIAWSVWKTPEIPPSDEELAQLQKEHRESSFIQRIKEPFAEITGAIGSMPRMMWKLAAVYFFQWYALFVYWQFVTPMLRATMFGISNDDNTRFEGIMEACRSGGIVGTGDTAFAQNIQLVSEQALAQTGLMNGTYNFVTMIVALMLVPFAKKYGSRNVYVASLVFSGIAMLSMPYIQNEYALLIPMVLFGIGWAAMMGIPYAMVSKVIPEEKRGVYMGIVNMMIVIPMLIQTVTFGPIIKNLLGNDAVNAILFGGVFFIIAALLALRLKRSVSAAVQMK</sequence>
<dbReference type="Gene3D" id="1.20.1250.20">
    <property type="entry name" value="MFS general substrate transporter like domains"/>
    <property type="match status" value="2"/>
</dbReference>
<evidence type="ECO:0000256" key="3">
    <source>
        <dbReference type="ARBA" id="ARBA00022692"/>
    </source>
</evidence>
<dbReference type="Pfam" id="PF07690">
    <property type="entry name" value="MFS_1"/>
    <property type="match status" value="2"/>
</dbReference>
<comment type="subcellular location">
    <subcellularLocation>
        <location evidence="1">Membrane</location>
        <topology evidence="1">Multi-pass membrane protein</topology>
    </subcellularLocation>
</comment>
<reference evidence="8 9" key="1">
    <citation type="submission" date="2018-10" db="EMBL/GenBank/DDBJ databases">
        <title>Dokdonia luteus sp. nov., isolated from sea water.</title>
        <authorList>
            <person name="Zhou L.Y."/>
            <person name="Du Z.J."/>
        </authorList>
    </citation>
    <scope>NUCLEOTIDE SEQUENCE [LARGE SCALE GENOMIC DNA]</scope>
    <source>
        <strain evidence="8 9">SH27</strain>
    </source>
</reference>
<feature type="transmembrane region" description="Helical" evidence="6">
    <location>
        <begin position="198"/>
        <end position="219"/>
    </location>
</feature>